<accession>A0ABR5CJH2</accession>
<evidence type="ECO:0008006" key="3">
    <source>
        <dbReference type="Google" id="ProtNLM"/>
    </source>
</evidence>
<evidence type="ECO:0000313" key="1">
    <source>
        <dbReference type="EMBL" id="KJC65724.1"/>
    </source>
</evidence>
<name>A0ABR5CJH2_9MICO</name>
<dbReference type="Proteomes" id="UP000032503">
    <property type="component" value="Unassembled WGS sequence"/>
</dbReference>
<gene>
    <name evidence="1" type="ORF">TZ00_02790</name>
</gene>
<keyword evidence="2" id="KW-1185">Reference proteome</keyword>
<reference evidence="1 2" key="1">
    <citation type="journal article" date="2001" name="Int. J. Syst. Evol. Microbiol.">
        <title>Agreia bicolorata gen. nov., sp. nov., to accommodate actinobacteria isolated from narrow reed grass infected by the nematode Heteroanguina graminophila.</title>
        <authorList>
            <person name="Evtushenko L.I."/>
            <person name="Dorofeeva L.V."/>
            <person name="Dobrovolskaya T.G."/>
            <person name="Streshinskaya G.M."/>
            <person name="Subbotin S.A."/>
            <person name="Tiedje J.M."/>
        </authorList>
    </citation>
    <scope>NUCLEOTIDE SEQUENCE [LARGE SCALE GENOMIC DNA]</scope>
    <source>
        <strain evidence="1 2">VKM Ac-1804</strain>
    </source>
</reference>
<comment type="caution">
    <text evidence="1">The sequence shown here is derived from an EMBL/GenBank/DDBJ whole genome shotgun (WGS) entry which is preliminary data.</text>
</comment>
<evidence type="ECO:0000313" key="2">
    <source>
        <dbReference type="Proteomes" id="UP000032503"/>
    </source>
</evidence>
<proteinExistence type="predicted"/>
<dbReference type="EMBL" id="JYFC01000001">
    <property type="protein sequence ID" value="KJC65724.1"/>
    <property type="molecule type" value="Genomic_DNA"/>
</dbReference>
<sequence length="319" mass="34886">MVYVTRSHYSLVGSGALVVMRNAKDDAAYSAPDTARRFFSRAPSSVSIESHTYFEGEGEVLVFELAKSLAQSQQPLLLSMDDRITAVKSNPYLSDSDRFLQLGSGVSGFIPEKASFPILELALKERVGARVWKELSENARAFLLTGFVAFDGFDGPSSVSLETSPGVIALSKALEDVIVERLQEPFRRAILNSAESIPASSDGRLNKLRDFATRRNSRPLELGTFASQIIHLNTADISALPPTAVKFADFIGRLSDPEYLQFLLASDLLAMTRNYRNRAAHPDPMNFADLKSLLTLLLGGETRDGLLATIVEATRPAAR</sequence>
<organism evidence="1 2">
    <name type="scientific">Agreia bicolorata</name>
    <dbReference type="NCBI Taxonomy" id="110935"/>
    <lineage>
        <taxon>Bacteria</taxon>
        <taxon>Bacillati</taxon>
        <taxon>Actinomycetota</taxon>
        <taxon>Actinomycetes</taxon>
        <taxon>Micrococcales</taxon>
        <taxon>Microbacteriaceae</taxon>
        <taxon>Agreia</taxon>
    </lineage>
</organism>
<protein>
    <recommendedName>
        <fullName evidence="3">ApeA N-terminal domain-containing protein</fullName>
    </recommendedName>
</protein>